<dbReference type="InterPro" id="IPR011009">
    <property type="entry name" value="Kinase-like_dom_sf"/>
</dbReference>
<name>A0A835XS27_9CHLO</name>
<dbReference type="Proteomes" id="UP000612055">
    <property type="component" value="Unassembled WGS sequence"/>
</dbReference>
<dbReference type="GO" id="GO:0005524">
    <property type="term" value="F:ATP binding"/>
    <property type="evidence" value="ECO:0007669"/>
    <property type="project" value="UniProtKB-UniRule"/>
</dbReference>
<dbReference type="InterPro" id="IPR000719">
    <property type="entry name" value="Prot_kinase_dom"/>
</dbReference>
<dbReference type="Gene3D" id="1.10.510.10">
    <property type="entry name" value="Transferase(Phosphotransferase) domain 1"/>
    <property type="match status" value="1"/>
</dbReference>
<keyword evidence="9" id="KW-1185">Reference proteome</keyword>
<dbReference type="SUPFAM" id="SSF56112">
    <property type="entry name" value="Protein kinase-like (PK-like)"/>
    <property type="match status" value="1"/>
</dbReference>
<feature type="compositionally biased region" description="Low complexity" evidence="6">
    <location>
        <begin position="325"/>
        <end position="340"/>
    </location>
</feature>
<gene>
    <name evidence="8" type="ORF">HYH03_016203</name>
</gene>
<evidence type="ECO:0000256" key="3">
    <source>
        <dbReference type="ARBA" id="ARBA00022777"/>
    </source>
</evidence>
<keyword evidence="3" id="KW-0418">Kinase</keyword>
<dbReference type="PROSITE" id="PS50011">
    <property type="entry name" value="PROTEIN_KINASE_DOM"/>
    <property type="match status" value="1"/>
</dbReference>
<comment type="caution">
    <text evidence="8">The sequence shown here is derived from an EMBL/GenBank/DDBJ whole genome shotgun (WGS) entry which is preliminary data.</text>
</comment>
<dbReference type="OrthoDB" id="542244at2759"/>
<evidence type="ECO:0000256" key="6">
    <source>
        <dbReference type="SAM" id="MobiDB-lite"/>
    </source>
</evidence>
<accession>A0A835XS27</accession>
<keyword evidence="1" id="KW-0808">Transferase</keyword>
<feature type="compositionally biased region" description="Gly residues" evidence="6">
    <location>
        <begin position="261"/>
        <end position="270"/>
    </location>
</feature>
<dbReference type="EMBL" id="JAEHOE010000137">
    <property type="protein sequence ID" value="KAG2484999.1"/>
    <property type="molecule type" value="Genomic_DNA"/>
</dbReference>
<feature type="region of interest" description="Disordered" evidence="6">
    <location>
        <begin position="219"/>
        <end position="382"/>
    </location>
</feature>
<dbReference type="PANTHER" id="PTHR44329:SF214">
    <property type="entry name" value="PROTEIN KINASE DOMAIN-CONTAINING PROTEIN"/>
    <property type="match status" value="1"/>
</dbReference>
<evidence type="ECO:0000256" key="4">
    <source>
        <dbReference type="ARBA" id="ARBA00022840"/>
    </source>
</evidence>
<reference evidence="8" key="1">
    <citation type="journal article" date="2020" name="bioRxiv">
        <title>Comparative genomics of Chlamydomonas.</title>
        <authorList>
            <person name="Craig R.J."/>
            <person name="Hasan A.R."/>
            <person name="Ness R.W."/>
            <person name="Keightley P.D."/>
        </authorList>
    </citation>
    <scope>NUCLEOTIDE SEQUENCE</scope>
    <source>
        <strain evidence="8">CCAP 11/70</strain>
    </source>
</reference>
<proteinExistence type="predicted"/>
<sequence>MPHGSPGLAAELLNLPGQNVMITRAGVPQPGTSLMQRAVLTKAPAVFRYEKEGSAAALDASANLANGKPGPTHIARGSTLPVDCAGDHSALGSTTFAALPLYSGERLLGLMWVASGGGSAAGHAPCTSPLFSDTELGRASNMALLRQVSSAVSVCLAGAVDPDYVNWLAGLLRRLAAAATLQALVGELCEAMAQHVRRRFLVDTIAHASVVPDPNGSVGFMLDHRPGPGGPVGARWGAGQGPMGAPASSRQASITSPPPGVGGGAAGLGAGAAASAGRSTTGTSPARRSDSFTNRAGRGGGGPQRTSSHAARGAGGGGRRSMGLAEQAAARAHATAASPANTGGASAATDPHGFQRQGSASPVPSAGEGPATTPPPPPMVAVPSLRAKGFQLSHTLLQRMVTVVDGRGPEGVYAGLAVADCGRHVQDVHQPSRDVCMLMAGGVRGADMAGDASDSNLFASERSTGRILMQSLVLLGLEIGAPLPYQLPVHCAGAAATRSGGDPTGGGGVQGTGSVLALYLAFPCRLPPLLINSAHTSSRQLLAVMLARLVRRKVSGDLAAEFTTLCSGVPGSYAVVTSLGMGAPSAATNGKGEEFSRQTSGQLESALPPAGARAFGTPLEPSIGSMGYQRLVPLPAGSIGANPALLAAFTDLGSSVAAASIGKRIPDPSAGSTAPIGPAPPANGPLVASLVQAGGPGPAPAPAAAAPAVAEAGEEEEPHEADEADVMLSSDPRFELEGEGAEGGGGAVGDRFSDGGSVGAADASVRTAAPQALAPPAAVLTVSEADATSSMRHHMGLLVESIMSSLRTTSQLDDPFDPGALASTRRSLDLELEDLRLSGVLGDGGSGVVLCGMLATVPVAVKIIQMPEVDQLLLSAPVRNLANPAAAAGGPNGAIVPAGGGKGGAMANGQPAANGQAAPGNGQPPGGANGQPAPAKGASNSSSKLHQAQRDMLRNAMELAVMRSISHVNIIQVYAVYDNVVLERIKREGGQTAYALRRQVLQDMQPEKAGSKPVFVALCMELCDSGSLASKLEERSFPRYLPAPAAAGLPVGDGSLGANGAAAVARPGRILDMMGVYLTVLEMACALRYLHARRLMHRDIKSANILLKASPTDPRGWTCKLADFGSCIVLDQFQPHDESGGGGGAGGGGMVGDMSQGKAVGGRWYAVQEQSWGTITHMSPESMDNNSKVDASSDIFALGVVMWEIASGRGYRPYKELAPEQIGAAVKAGLRPVFTAEVPAPYKQLAQQCWSADPAKRPTAVQVVAQIKQQLGLLQSEARSQVQAQVQVQRPPAAAKPVA</sequence>
<dbReference type="Pfam" id="PF00069">
    <property type="entry name" value="Pkinase"/>
    <property type="match status" value="1"/>
</dbReference>
<organism evidence="8 9">
    <name type="scientific">Edaphochlamys debaryana</name>
    <dbReference type="NCBI Taxonomy" id="47281"/>
    <lineage>
        <taxon>Eukaryota</taxon>
        <taxon>Viridiplantae</taxon>
        <taxon>Chlorophyta</taxon>
        <taxon>core chlorophytes</taxon>
        <taxon>Chlorophyceae</taxon>
        <taxon>CS clade</taxon>
        <taxon>Chlamydomonadales</taxon>
        <taxon>Chlamydomonadales incertae sedis</taxon>
        <taxon>Edaphochlamys</taxon>
    </lineage>
</organism>
<dbReference type="InterPro" id="IPR017441">
    <property type="entry name" value="Protein_kinase_ATP_BS"/>
</dbReference>
<evidence type="ECO:0000313" key="9">
    <source>
        <dbReference type="Proteomes" id="UP000612055"/>
    </source>
</evidence>
<evidence type="ECO:0000313" key="8">
    <source>
        <dbReference type="EMBL" id="KAG2484999.1"/>
    </source>
</evidence>
<feature type="compositionally biased region" description="Low complexity" evidence="6">
    <location>
        <begin position="907"/>
        <end position="921"/>
    </location>
</feature>
<feature type="compositionally biased region" description="Low complexity" evidence="6">
    <location>
        <begin position="271"/>
        <end position="286"/>
    </location>
</feature>
<dbReference type="GO" id="GO:0004674">
    <property type="term" value="F:protein serine/threonine kinase activity"/>
    <property type="evidence" value="ECO:0007669"/>
    <property type="project" value="TreeGrafter"/>
</dbReference>
<protein>
    <recommendedName>
        <fullName evidence="7">Protein kinase domain-containing protein</fullName>
    </recommendedName>
</protein>
<feature type="domain" description="Protein kinase" evidence="7">
    <location>
        <begin position="835"/>
        <end position="1271"/>
    </location>
</feature>
<feature type="binding site" evidence="5">
    <location>
        <position position="862"/>
    </location>
    <ligand>
        <name>ATP</name>
        <dbReference type="ChEBI" id="CHEBI:30616"/>
    </ligand>
</feature>
<evidence type="ECO:0000256" key="2">
    <source>
        <dbReference type="ARBA" id="ARBA00022741"/>
    </source>
</evidence>
<dbReference type="PROSITE" id="PS00107">
    <property type="entry name" value="PROTEIN_KINASE_ATP"/>
    <property type="match status" value="1"/>
</dbReference>
<feature type="region of interest" description="Disordered" evidence="6">
    <location>
        <begin position="692"/>
        <end position="724"/>
    </location>
</feature>
<evidence type="ECO:0000259" key="7">
    <source>
        <dbReference type="PROSITE" id="PS50011"/>
    </source>
</evidence>
<evidence type="ECO:0000256" key="1">
    <source>
        <dbReference type="ARBA" id="ARBA00022679"/>
    </source>
</evidence>
<keyword evidence="2 5" id="KW-0547">Nucleotide-binding</keyword>
<dbReference type="InterPro" id="IPR051681">
    <property type="entry name" value="Ser/Thr_Kinases-Pseudokinases"/>
</dbReference>
<feature type="compositionally biased region" description="Low complexity" evidence="6">
    <location>
        <begin position="702"/>
        <end position="711"/>
    </location>
</feature>
<dbReference type="PROSITE" id="PS00108">
    <property type="entry name" value="PROTEIN_KINASE_ST"/>
    <property type="match status" value="1"/>
</dbReference>
<evidence type="ECO:0000256" key="5">
    <source>
        <dbReference type="PROSITE-ProRule" id="PRU10141"/>
    </source>
</evidence>
<dbReference type="SMART" id="SM00220">
    <property type="entry name" value="S_TKc"/>
    <property type="match status" value="1"/>
</dbReference>
<feature type="compositionally biased region" description="Gly residues" evidence="6">
    <location>
        <begin position="230"/>
        <end position="242"/>
    </location>
</feature>
<keyword evidence="4 5" id="KW-0067">ATP-binding</keyword>
<feature type="compositionally biased region" description="Acidic residues" evidence="6">
    <location>
        <begin position="712"/>
        <end position="724"/>
    </location>
</feature>
<dbReference type="PANTHER" id="PTHR44329">
    <property type="entry name" value="SERINE/THREONINE-PROTEIN KINASE TNNI3K-RELATED"/>
    <property type="match status" value="1"/>
</dbReference>
<feature type="region of interest" description="Disordered" evidence="6">
    <location>
        <begin position="904"/>
        <end position="948"/>
    </location>
</feature>
<dbReference type="InterPro" id="IPR008271">
    <property type="entry name" value="Ser/Thr_kinase_AS"/>
</dbReference>